<dbReference type="AlphaFoldDB" id="A0A0A9BAL8"/>
<name>A0A0A9BAL8_ARUDO</name>
<sequence length="28" mass="3348">MEVDLGLLIDKYNVQQRQKDVMCLHMNL</sequence>
<accession>A0A0A9BAL8</accession>
<protein>
    <submittedName>
        <fullName evidence="1">Uncharacterized protein</fullName>
    </submittedName>
</protein>
<evidence type="ECO:0000313" key="1">
    <source>
        <dbReference type="EMBL" id="JAD60381.1"/>
    </source>
</evidence>
<organism evidence="1">
    <name type="scientific">Arundo donax</name>
    <name type="common">Giant reed</name>
    <name type="synonym">Donax arundinaceus</name>
    <dbReference type="NCBI Taxonomy" id="35708"/>
    <lineage>
        <taxon>Eukaryota</taxon>
        <taxon>Viridiplantae</taxon>
        <taxon>Streptophyta</taxon>
        <taxon>Embryophyta</taxon>
        <taxon>Tracheophyta</taxon>
        <taxon>Spermatophyta</taxon>
        <taxon>Magnoliopsida</taxon>
        <taxon>Liliopsida</taxon>
        <taxon>Poales</taxon>
        <taxon>Poaceae</taxon>
        <taxon>PACMAD clade</taxon>
        <taxon>Arundinoideae</taxon>
        <taxon>Arundineae</taxon>
        <taxon>Arundo</taxon>
    </lineage>
</organism>
<proteinExistence type="predicted"/>
<reference evidence="1" key="1">
    <citation type="submission" date="2014-09" db="EMBL/GenBank/DDBJ databases">
        <authorList>
            <person name="Magalhaes I.L.F."/>
            <person name="Oliveira U."/>
            <person name="Santos F.R."/>
            <person name="Vidigal T.H.D.A."/>
            <person name="Brescovit A.D."/>
            <person name="Santos A.J."/>
        </authorList>
    </citation>
    <scope>NUCLEOTIDE SEQUENCE</scope>
    <source>
        <tissue evidence="1">Shoot tissue taken approximately 20 cm above the soil surface</tissue>
    </source>
</reference>
<reference evidence="1" key="2">
    <citation type="journal article" date="2015" name="Data Brief">
        <title>Shoot transcriptome of the giant reed, Arundo donax.</title>
        <authorList>
            <person name="Barrero R.A."/>
            <person name="Guerrero F.D."/>
            <person name="Moolhuijzen P."/>
            <person name="Goolsby J.A."/>
            <person name="Tidwell J."/>
            <person name="Bellgard S.E."/>
            <person name="Bellgard M.I."/>
        </authorList>
    </citation>
    <scope>NUCLEOTIDE SEQUENCE</scope>
    <source>
        <tissue evidence="1">Shoot tissue taken approximately 20 cm above the soil surface</tissue>
    </source>
</reference>
<dbReference type="EMBL" id="GBRH01237514">
    <property type="protein sequence ID" value="JAD60381.1"/>
    <property type="molecule type" value="Transcribed_RNA"/>
</dbReference>